<dbReference type="Proteomes" id="UP000184295">
    <property type="component" value="Unassembled WGS sequence"/>
</dbReference>
<name>A0A1M4UIC3_9ACTN</name>
<evidence type="ECO:0000313" key="1">
    <source>
        <dbReference type="EMBL" id="SHE56511.1"/>
    </source>
</evidence>
<sequence>MTNAFCITVRREDVSEAILEKIKAKLMACPGENPVILEVEGEQRFILNGITVNADALNGRPSVPNEEEVLTSDYQYCATATASL</sequence>
<dbReference type="STRING" id="1121881.SAMN02745225_00996"/>
<reference evidence="2" key="1">
    <citation type="submission" date="2016-11" db="EMBL/GenBank/DDBJ databases">
        <authorList>
            <person name="Varghese N."/>
            <person name="Submissions S."/>
        </authorList>
    </citation>
    <scope>NUCLEOTIDE SEQUENCE [LARGE SCALE GENOMIC DNA]</scope>
    <source>
        <strain evidence="2">DSM 19514</strain>
    </source>
</reference>
<proteinExistence type="predicted"/>
<accession>A0A1M4UIC3</accession>
<dbReference type="AlphaFoldDB" id="A0A1M4UIC3"/>
<keyword evidence="2" id="KW-1185">Reference proteome</keyword>
<dbReference type="EMBL" id="FQUL01000010">
    <property type="protein sequence ID" value="SHE56511.1"/>
    <property type="molecule type" value="Genomic_DNA"/>
</dbReference>
<gene>
    <name evidence="1" type="ORF">SAMN02745225_00996</name>
</gene>
<protein>
    <submittedName>
        <fullName evidence="1">Uncharacterized protein</fullName>
    </submittedName>
</protein>
<dbReference type="RefSeq" id="WP_072789449.1">
    <property type="nucleotide sequence ID" value="NZ_FQUL01000010.1"/>
</dbReference>
<evidence type="ECO:0000313" key="2">
    <source>
        <dbReference type="Proteomes" id="UP000184295"/>
    </source>
</evidence>
<organism evidence="1 2">
    <name type="scientific">Ferrithrix thermotolerans DSM 19514</name>
    <dbReference type="NCBI Taxonomy" id="1121881"/>
    <lineage>
        <taxon>Bacteria</taxon>
        <taxon>Bacillati</taxon>
        <taxon>Actinomycetota</taxon>
        <taxon>Acidimicrobiia</taxon>
        <taxon>Acidimicrobiales</taxon>
        <taxon>Acidimicrobiaceae</taxon>
        <taxon>Ferrithrix</taxon>
    </lineage>
</organism>